<keyword evidence="1" id="KW-1133">Transmembrane helix</keyword>
<evidence type="ECO:0000256" key="1">
    <source>
        <dbReference type="SAM" id="Phobius"/>
    </source>
</evidence>
<accession>A0ABR5IC80</accession>
<feature type="transmembrane region" description="Helical" evidence="1">
    <location>
        <begin position="86"/>
        <end position="106"/>
    </location>
</feature>
<keyword evidence="1" id="KW-0812">Transmembrane</keyword>
<sequence length="109" mass="11514">MRRQAVLVGVGAACAAAGRYLIDRYFPVSPIVIATVAPICACFIYALVRMSGQRSEFFVTGIAVGLSGFASTAVLGLMYYPIWQGLVVLAITPPASVIAYVAGRVVSQR</sequence>
<reference evidence="2 3" key="1">
    <citation type="submission" date="2015-05" db="EMBL/GenBank/DDBJ databases">
        <title>Draft genome sequence of the bacterium Gordonia jacobaea a new member of the Gordonia genus.</title>
        <authorList>
            <person name="Jimenez-Galisteo G."/>
            <person name="Dominguez A."/>
            <person name="Munoz E."/>
            <person name="Vinas M."/>
        </authorList>
    </citation>
    <scope>NUCLEOTIDE SEQUENCE [LARGE SCALE GENOMIC DNA]</scope>
    <source>
        <strain evidence="3">mv1</strain>
    </source>
</reference>
<name>A0ABR5IC80_9ACTN</name>
<evidence type="ECO:0000313" key="3">
    <source>
        <dbReference type="Proteomes" id="UP000037247"/>
    </source>
</evidence>
<feature type="transmembrane region" description="Helical" evidence="1">
    <location>
        <begin position="28"/>
        <end position="48"/>
    </location>
</feature>
<dbReference type="Proteomes" id="UP000037247">
    <property type="component" value="Unassembled WGS sequence"/>
</dbReference>
<dbReference type="EMBL" id="LDTZ01000016">
    <property type="protein sequence ID" value="KNA91320.1"/>
    <property type="molecule type" value="Genomic_DNA"/>
</dbReference>
<proteinExistence type="predicted"/>
<keyword evidence="1" id="KW-0472">Membrane</keyword>
<feature type="transmembrane region" description="Helical" evidence="1">
    <location>
        <begin position="57"/>
        <end position="80"/>
    </location>
</feature>
<evidence type="ECO:0000313" key="2">
    <source>
        <dbReference type="EMBL" id="KNA91320.1"/>
    </source>
</evidence>
<protein>
    <submittedName>
        <fullName evidence="2">Uncharacterized protein</fullName>
    </submittedName>
</protein>
<comment type="caution">
    <text evidence="2">The sequence shown here is derived from an EMBL/GenBank/DDBJ whole genome shotgun (WGS) entry which is preliminary data.</text>
</comment>
<gene>
    <name evidence="2" type="ORF">ABW18_08805</name>
</gene>
<keyword evidence="3" id="KW-1185">Reference proteome</keyword>
<organism evidence="2 3">
    <name type="scientific">Gordonia jacobaea</name>
    <dbReference type="NCBI Taxonomy" id="122202"/>
    <lineage>
        <taxon>Bacteria</taxon>
        <taxon>Bacillati</taxon>
        <taxon>Actinomycetota</taxon>
        <taxon>Actinomycetes</taxon>
        <taxon>Mycobacteriales</taxon>
        <taxon>Gordoniaceae</taxon>
        <taxon>Gordonia</taxon>
    </lineage>
</organism>